<dbReference type="GO" id="GO:0000123">
    <property type="term" value="C:histone acetyltransferase complex"/>
    <property type="evidence" value="ECO:0007669"/>
    <property type="project" value="TreeGrafter"/>
</dbReference>
<evidence type="ECO:0000256" key="3">
    <source>
        <dbReference type="ARBA" id="ARBA00022679"/>
    </source>
</evidence>
<sequence length="240" mass="27342">MLPLPVNPARFRFLMLRLHLRASGLYRMPTAAGLGTNRPTYENLKRKLIKRSSEADLQCCIDLLEHASSCEDGGEIVGVCQMGEACGRIKNVMFHYQSCIASQDCAICQQLVILCQLHAQRCQNHKLGCNVLLCPNKPSSREECKEMYYKLMNALRLSSKEEKMKHINRLFRSDPQTAKRVVLELRKVREATKLMRAIPRGRVIRSTPRGQAAVRSTLREINNSEPLVSWKAKIAFVPNY</sequence>
<dbReference type="PANTHER" id="PTHR13808:SF1">
    <property type="entry name" value="HISTONE ACETYLTRANSFERASE"/>
    <property type="match status" value="1"/>
</dbReference>
<evidence type="ECO:0000256" key="11">
    <source>
        <dbReference type="ARBA" id="ARBA00048017"/>
    </source>
</evidence>
<dbReference type="Pfam" id="PF02135">
    <property type="entry name" value="zf-TAZ"/>
    <property type="match status" value="1"/>
</dbReference>
<gene>
    <name evidence="14" type="ORF">g.17079</name>
</gene>
<keyword evidence="10" id="KW-0539">Nucleus</keyword>
<name>A0A1B6LG25_9HEMI</name>
<keyword evidence="6 12" id="KW-0862">Zinc</keyword>
<dbReference type="AlphaFoldDB" id="A0A1B6LG25"/>
<dbReference type="SUPFAM" id="SSF57933">
    <property type="entry name" value="TAZ domain"/>
    <property type="match status" value="1"/>
</dbReference>
<dbReference type="GO" id="GO:0005667">
    <property type="term" value="C:transcription regulator complex"/>
    <property type="evidence" value="ECO:0007669"/>
    <property type="project" value="TreeGrafter"/>
</dbReference>
<keyword evidence="8" id="KW-0805">Transcription regulation</keyword>
<accession>A0A1B6LG25</accession>
<dbReference type="GO" id="GO:0003713">
    <property type="term" value="F:transcription coactivator activity"/>
    <property type="evidence" value="ECO:0007669"/>
    <property type="project" value="TreeGrafter"/>
</dbReference>
<protein>
    <recommendedName>
        <fullName evidence="2">histone acetyltransferase</fullName>
        <ecNumber evidence="2">2.3.1.48</ecNumber>
    </recommendedName>
</protein>
<dbReference type="PROSITE" id="PS50134">
    <property type="entry name" value="ZF_TAZ"/>
    <property type="match status" value="1"/>
</dbReference>
<evidence type="ECO:0000256" key="12">
    <source>
        <dbReference type="PROSITE-ProRule" id="PRU00203"/>
    </source>
</evidence>
<dbReference type="GO" id="GO:0031490">
    <property type="term" value="F:chromatin DNA binding"/>
    <property type="evidence" value="ECO:0007669"/>
    <property type="project" value="TreeGrafter"/>
</dbReference>
<evidence type="ECO:0000256" key="5">
    <source>
        <dbReference type="ARBA" id="ARBA00022771"/>
    </source>
</evidence>
<keyword evidence="7" id="KW-0156">Chromatin regulator</keyword>
<evidence type="ECO:0000259" key="13">
    <source>
        <dbReference type="PROSITE" id="PS50134"/>
    </source>
</evidence>
<evidence type="ECO:0000256" key="4">
    <source>
        <dbReference type="ARBA" id="ARBA00022723"/>
    </source>
</evidence>
<feature type="zinc finger region" description="TAZ-type" evidence="12">
    <location>
        <begin position="42"/>
        <end position="137"/>
    </location>
</feature>
<evidence type="ECO:0000256" key="8">
    <source>
        <dbReference type="ARBA" id="ARBA00023015"/>
    </source>
</evidence>
<dbReference type="InterPro" id="IPR000197">
    <property type="entry name" value="Znf_TAZ"/>
</dbReference>
<reference evidence="14" key="1">
    <citation type="submission" date="2015-11" db="EMBL/GenBank/DDBJ databases">
        <title>De novo transcriptome assembly of four potential Pierce s Disease insect vectors from Arizona vineyards.</title>
        <authorList>
            <person name="Tassone E.E."/>
        </authorList>
    </citation>
    <scope>NUCLEOTIDE SEQUENCE</scope>
</reference>
<keyword evidence="3" id="KW-0808">Transferase</keyword>
<evidence type="ECO:0000256" key="2">
    <source>
        <dbReference type="ARBA" id="ARBA00013184"/>
    </source>
</evidence>
<dbReference type="GO" id="GO:0008270">
    <property type="term" value="F:zinc ion binding"/>
    <property type="evidence" value="ECO:0007669"/>
    <property type="project" value="UniProtKB-KW"/>
</dbReference>
<dbReference type="GO" id="GO:0005634">
    <property type="term" value="C:nucleus"/>
    <property type="evidence" value="ECO:0007669"/>
    <property type="project" value="UniProtKB-SubCell"/>
</dbReference>
<comment type="catalytic activity">
    <reaction evidence="11">
        <text>L-lysyl-[protein] + acetyl-CoA = N(6)-acetyl-L-lysyl-[protein] + CoA + H(+)</text>
        <dbReference type="Rhea" id="RHEA:45948"/>
        <dbReference type="Rhea" id="RHEA-COMP:9752"/>
        <dbReference type="Rhea" id="RHEA-COMP:10731"/>
        <dbReference type="ChEBI" id="CHEBI:15378"/>
        <dbReference type="ChEBI" id="CHEBI:29969"/>
        <dbReference type="ChEBI" id="CHEBI:57287"/>
        <dbReference type="ChEBI" id="CHEBI:57288"/>
        <dbReference type="ChEBI" id="CHEBI:61930"/>
        <dbReference type="EC" id="2.3.1.48"/>
    </reaction>
</comment>
<dbReference type="EC" id="2.3.1.48" evidence="2"/>
<evidence type="ECO:0000256" key="7">
    <source>
        <dbReference type="ARBA" id="ARBA00022853"/>
    </source>
</evidence>
<feature type="domain" description="TAZ-type" evidence="13">
    <location>
        <begin position="42"/>
        <end position="137"/>
    </location>
</feature>
<evidence type="ECO:0000256" key="6">
    <source>
        <dbReference type="ARBA" id="ARBA00022833"/>
    </source>
</evidence>
<dbReference type="SMART" id="SM00551">
    <property type="entry name" value="ZnF_TAZ"/>
    <property type="match status" value="1"/>
</dbReference>
<evidence type="ECO:0000256" key="1">
    <source>
        <dbReference type="ARBA" id="ARBA00004123"/>
    </source>
</evidence>
<dbReference type="GO" id="GO:0045944">
    <property type="term" value="P:positive regulation of transcription by RNA polymerase II"/>
    <property type="evidence" value="ECO:0007669"/>
    <property type="project" value="TreeGrafter"/>
</dbReference>
<keyword evidence="4 12" id="KW-0479">Metal-binding</keyword>
<keyword evidence="5 12" id="KW-0863">Zinc-finger</keyword>
<proteinExistence type="predicted"/>
<dbReference type="Gene3D" id="1.20.1020.10">
    <property type="entry name" value="TAZ domain"/>
    <property type="match status" value="1"/>
</dbReference>
<evidence type="ECO:0000313" key="14">
    <source>
        <dbReference type="EMBL" id="JAT22524.1"/>
    </source>
</evidence>
<organism evidence="14">
    <name type="scientific">Graphocephala atropunctata</name>
    <dbReference type="NCBI Taxonomy" id="36148"/>
    <lineage>
        <taxon>Eukaryota</taxon>
        <taxon>Metazoa</taxon>
        <taxon>Ecdysozoa</taxon>
        <taxon>Arthropoda</taxon>
        <taxon>Hexapoda</taxon>
        <taxon>Insecta</taxon>
        <taxon>Pterygota</taxon>
        <taxon>Neoptera</taxon>
        <taxon>Paraneoptera</taxon>
        <taxon>Hemiptera</taxon>
        <taxon>Auchenorrhyncha</taxon>
        <taxon>Membracoidea</taxon>
        <taxon>Cicadellidae</taxon>
        <taxon>Cicadellinae</taxon>
        <taxon>Cicadellini</taxon>
        <taxon>Graphocephala</taxon>
    </lineage>
</organism>
<dbReference type="InterPro" id="IPR035898">
    <property type="entry name" value="TAZ_dom_sf"/>
</dbReference>
<comment type="subcellular location">
    <subcellularLocation>
        <location evidence="1">Nucleus</location>
    </subcellularLocation>
</comment>
<dbReference type="EMBL" id="GEBQ01017453">
    <property type="protein sequence ID" value="JAT22524.1"/>
    <property type="molecule type" value="Transcribed_RNA"/>
</dbReference>
<dbReference type="PANTHER" id="PTHR13808">
    <property type="entry name" value="CBP/P300-RELATED"/>
    <property type="match status" value="1"/>
</dbReference>
<evidence type="ECO:0000256" key="10">
    <source>
        <dbReference type="ARBA" id="ARBA00023242"/>
    </source>
</evidence>
<evidence type="ECO:0000256" key="9">
    <source>
        <dbReference type="ARBA" id="ARBA00023163"/>
    </source>
</evidence>
<keyword evidence="9" id="KW-0804">Transcription</keyword>
<dbReference type="GO" id="GO:0004402">
    <property type="term" value="F:histone acetyltransferase activity"/>
    <property type="evidence" value="ECO:0007669"/>
    <property type="project" value="InterPro"/>
</dbReference>
<dbReference type="InterPro" id="IPR013178">
    <property type="entry name" value="Histone_AcTrfase_Rtt109/CBP"/>
</dbReference>